<name>A0ABU4VMG6_9ACTN</name>
<organism evidence="1 2">
    <name type="scientific">Patulibacter brassicae</name>
    <dbReference type="NCBI Taxonomy" id="1705717"/>
    <lineage>
        <taxon>Bacteria</taxon>
        <taxon>Bacillati</taxon>
        <taxon>Actinomycetota</taxon>
        <taxon>Thermoleophilia</taxon>
        <taxon>Solirubrobacterales</taxon>
        <taxon>Patulibacteraceae</taxon>
        <taxon>Patulibacter</taxon>
    </lineage>
</organism>
<gene>
    <name evidence="1" type="ORF">SK069_10820</name>
</gene>
<evidence type="ECO:0000313" key="2">
    <source>
        <dbReference type="Proteomes" id="UP001277761"/>
    </source>
</evidence>
<dbReference type="EMBL" id="JAXAVX010000004">
    <property type="protein sequence ID" value="MDX8152088.1"/>
    <property type="molecule type" value="Genomic_DNA"/>
</dbReference>
<keyword evidence="2" id="KW-1185">Reference proteome</keyword>
<dbReference type="Proteomes" id="UP001277761">
    <property type="component" value="Unassembled WGS sequence"/>
</dbReference>
<comment type="caution">
    <text evidence="1">The sequence shown here is derived from an EMBL/GenBank/DDBJ whole genome shotgun (WGS) entry which is preliminary data.</text>
</comment>
<sequence length="506" mass="54691">MTDPLFPSGHTPGPWLVLTNRSNVVDYIASGLVRPKEGLEKYYADLSDLVPLRVPVVAGPLSVELIERVADRPIHFPVALEIAADAVSSTTDDRVGSLKVATLDAIAKVHLETEDDLDELVARTFDNVDWSRVEYAVSPELFSGGDLTLEAVREALSGTQDGPAPKFELEDRLAGARLMALSTAEAHHDLDAVALVALDAGQARTAAGGPGEWFVIDDSLASYSPSEGASFDERLFRAAAARCISTSRSDVWDGARLVGEIDELLKADHEVDGDDLARWAKAAERIREIVDAVRTFERLTTTEYSSEAAVLLAALRGRPADVLALMLEDIGGDAWTVTAAATLIGLVHGRHAMSVELRPEALDSVLARMERSRLIGSPWTPTVEVAADGAKSSLKVDGAAILEVPLPPKPLHDLLASIDVDISANREAVLEVVRIAGWQEVIRTTVIVPGTFSHTVERKTSRIEFHGDPVIEQGVDRTALEHRLETDADALRPVLERLVAEQHEAR</sequence>
<protein>
    <submittedName>
        <fullName evidence="1">Uncharacterized protein</fullName>
    </submittedName>
</protein>
<evidence type="ECO:0000313" key="1">
    <source>
        <dbReference type="EMBL" id="MDX8152088.1"/>
    </source>
</evidence>
<reference evidence="1 2" key="1">
    <citation type="submission" date="2023-11" db="EMBL/GenBank/DDBJ databases">
        <authorList>
            <person name="Xu M."/>
            <person name="Jiang T."/>
        </authorList>
    </citation>
    <scope>NUCLEOTIDE SEQUENCE [LARGE SCALE GENOMIC DNA]</scope>
    <source>
        <strain evidence="1 2">SD</strain>
    </source>
</reference>
<accession>A0ABU4VMG6</accession>
<proteinExistence type="predicted"/>
<dbReference type="RefSeq" id="WP_319954243.1">
    <property type="nucleotide sequence ID" value="NZ_JAXAVX010000004.1"/>
</dbReference>